<dbReference type="InterPro" id="IPR036388">
    <property type="entry name" value="WH-like_DNA-bd_sf"/>
</dbReference>
<proteinExistence type="predicted"/>
<dbReference type="EMBL" id="VMNW02000042">
    <property type="protein sequence ID" value="KAA9157304.1"/>
    <property type="molecule type" value="Genomic_DNA"/>
</dbReference>
<evidence type="ECO:0000313" key="6">
    <source>
        <dbReference type="Proteomes" id="UP000319769"/>
    </source>
</evidence>
<keyword evidence="2" id="KW-0238">DNA-binding</keyword>
<keyword evidence="1" id="KW-0805">Transcription regulation</keyword>
<evidence type="ECO:0000259" key="4">
    <source>
        <dbReference type="PROSITE" id="PS50949"/>
    </source>
</evidence>
<dbReference type="SUPFAM" id="SSF46785">
    <property type="entry name" value="Winged helix' DNA-binding domain"/>
    <property type="match status" value="1"/>
</dbReference>
<evidence type="ECO:0000256" key="1">
    <source>
        <dbReference type="ARBA" id="ARBA00023015"/>
    </source>
</evidence>
<dbReference type="InterPro" id="IPR008920">
    <property type="entry name" value="TF_FadR/GntR_C"/>
</dbReference>
<reference evidence="5" key="1">
    <citation type="submission" date="2019-09" db="EMBL/GenBank/DDBJ databases">
        <authorList>
            <person name="Teo W.F.A."/>
            <person name="Duangmal K."/>
        </authorList>
    </citation>
    <scope>NUCLEOTIDE SEQUENCE [LARGE SCALE GENOMIC DNA]</scope>
    <source>
        <strain evidence="5">K81G1</strain>
    </source>
</reference>
<dbReference type="SMART" id="SM00895">
    <property type="entry name" value="FCD"/>
    <property type="match status" value="1"/>
</dbReference>
<name>A0A5N0V0K2_9PSEU</name>
<accession>A0A5N0V0K2</accession>
<evidence type="ECO:0000256" key="2">
    <source>
        <dbReference type="ARBA" id="ARBA00023125"/>
    </source>
</evidence>
<dbReference type="OrthoDB" id="4535513at2"/>
<feature type="domain" description="HTH gntR-type" evidence="4">
    <location>
        <begin position="15"/>
        <end position="84"/>
    </location>
</feature>
<dbReference type="Pfam" id="PF07729">
    <property type="entry name" value="FCD"/>
    <property type="match status" value="1"/>
</dbReference>
<dbReference type="Gene3D" id="1.20.120.530">
    <property type="entry name" value="GntR ligand-binding domain-like"/>
    <property type="match status" value="1"/>
</dbReference>
<dbReference type="InterPro" id="IPR011711">
    <property type="entry name" value="GntR_C"/>
</dbReference>
<evidence type="ECO:0000256" key="3">
    <source>
        <dbReference type="ARBA" id="ARBA00023163"/>
    </source>
</evidence>
<gene>
    <name evidence="5" type="ORF">FPZ12_025375</name>
</gene>
<evidence type="ECO:0000313" key="5">
    <source>
        <dbReference type="EMBL" id="KAA9157304.1"/>
    </source>
</evidence>
<dbReference type="GO" id="GO:0003677">
    <property type="term" value="F:DNA binding"/>
    <property type="evidence" value="ECO:0007669"/>
    <property type="project" value="UniProtKB-KW"/>
</dbReference>
<dbReference type="GO" id="GO:0003700">
    <property type="term" value="F:DNA-binding transcription factor activity"/>
    <property type="evidence" value="ECO:0007669"/>
    <property type="project" value="InterPro"/>
</dbReference>
<dbReference type="InterPro" id="IPR036390">
    <property type="entry name" value="WH_DNA-bd_sf"/>
</dbReference>
<keyword evidence="3" id="KW-0804">Transcription</keyword>
<protein>
    <submittedName>
        <fullName evidence="5">FadR family transcriptional regulator</fullName>
    </submittedName>
</protein>
<sequence length="280" mass="30781">MLDHLDRPRRARVQPRLAEMIASELREQILNGAYGDSMLPKQEDLIAQFGVSAPPMREALRILEVDGLITVRRGKVGGAVIHRPDGGSVAHSLGMTLQGERVRLSDLADTVLQLEPLCAAGCARMADRATVLQPLIEANLAETEAAIGDGLVFTHTSRLFHDLIVAHVPEATMGLVVRSVVAVWTAQEETWAHEVSEAGRYPNRREQRTALNAHKRIAESILKGDAGEAERIARAHAKALQKRVLAEFGNRVVDASSPRALRGLRDVTERQTDLHVYQQD</sequence>
<organism evidence="5 6">
    <name type="scientific">Amycolatopsis acidicola</name>
    <dbReference type="NCBI Taxonomy" id="2596893"/>
    <lineage>
        <taxon>Bacteria</taxon>
        <taxon>Bacillati</taxon>
        <taxon>Actinomycetota</taxon>
        <taxon>Actinomycetes</taxon>
        <taxon>Pseudonocardiales</taxon>
        <taxon>Pseudonocardiaceae</taxon>
        <taxon>Amycolatopsis</taxon>
    </lineage>
</organism>
<dbReference type="Pfam" id="PF00392">
    <property type="entry name" value="GntR"/>
    <property type="match status" value="1"/>
</dbReference>
<dbReference type="InterPro" id="IPR000524">
    <property type="entry name" value="Tscrpt_reg_HTH_GntR"/>
</dbReference>
<dbReference type="Gene3D" id="1.10.10.10">
    <property type="entry name" value="Winged helix-like DNA-binding domain superfamily/Winged helix DNA-binding domain"/>
    <property type="match status" value="1"/>
</dbReference>
<dbReference type="PRINTS" id="PR00035">
    <property type="entry name" value="HTHGNTR"/>
</dbReference>
<dbReference type="CDD" id="cd07377">
    <property type="entry name" value="WHTH_GntR"/>
    <property type="match status" value="1"/>
</dbReference>
<dbReference type="SMART" id="SM00345">
    <property type="entry name" value="HTH_GNTR"/>
    <property type="match status" value="1"/>
</dbReference>
<dbReference type="Proteomes" id="UP000319769">
    <property type="component" value="Unassembled WGS sequence"/>
</dbReference>
<dbReference type="PROSITE" id="PS50949">
    <property type="entry name" value="HTH_GNTR"/>
    <property type="match status" value="1"/>
</dbReference>
<dbReference type="PANTHER" id="PTHR43537:SF5">
    <property type="entry name" value="UXU OPERON TRANSCRIPTIONAL REGULATOR"/>
    <property type="match status" value="1"/>
</dbReference>
<keyword evidence="6" id="KW-1185">Reference proteome</keyword>
<dbReference type="RefSeq" id="WP_144748878.1">
    <property type="nucleotide sequence ID" value="NZ_VMNW02000042.1"/>
</dbReference>
<dbReference type="AlphaFoldDB" id="A0A5N0V0K2"/>
<dbReference type="SUPFAM" id="SSF48008">
    <property type="entry name" value="GntR ligand-binding domain-like"/>
    <property type="match status" value="1"/>
</dbReference>
<comment type="caution">
    <text evidence="5">The sequence shown here is derived from an EMBL/GenBank/DDBJ whole genome shotgun (WGS) entry which is preliminary data.</text>
</comment>
<dbReference type="PANTHER" id="PTHR43537">
    <property type="entry name" value="TRANSCRIPTIONAL REGULATOR, GNTR FAMILY"/>
    <property type="match status" value="1"/>
</dbReference>